<evidence type="ECO:0000256" key="4">
    <source>
        <dbReference type="ARBA" id="ARBA00022801"/>
    </source>
</evidence>
<dbReference type="Pfam" id="PF00271">
    <property type="entry name" value="Helicase_C"/>
    <property type="match status" value="1"/>
</dbReference>
<feature type="region of interest" description="Disordered" evidence="9">
    <location>
        <begin position="834"/>
        <end position="899"/>
    </location>
</feature>
<feature type="compositionally biased region" description="Basic and acidic residues" evidence="9">
    <location>
        <begin position="2064"/>
        <end position="2093"/>
    </location>
</feature>
<evidence type="ECO:0000313" key="12">
    <source>
        <dbReference type="EMBL" id="CAD6499738.1"/>
    </source>
</evidence>
<evidence type="ECO:0000256" key="6">
    <source>
        <dbReference type="ARBA" id="ARBA00022840"/>
    </source>
</evidence>
<feature type="region of interest" description="Disordered" evidence="9">
    <location>
        <begin position="1972"/>
        <end position="2093"/>
    </location>
</feature>
<organism evidence="12 13">
    <name type="scientific">Blumeria graminis f. sp. triticale</name>
    <dbReference type="NCBI Taxonomy" id="1689686"/>
    <lineage>
        <taxon>Eukaryota</taxon>
        <taxon>Fungi</taxon>
        <taxon>Dikarya</taxon>
        <taxon>Ascomycota</taxon>
        <taxon>Pezizomycotina</taxon>
        <taxon>Leotiomycetes</taxon>
        <taxon>Erysiphales</taxon>
        <taxon>Erysiphaceae</taxon>
        <taxon>Blumeria</taxon>
    </lineage>
</organism>
<proteinExistence type="inferred from homology"/>
<feature type="region of interest" description="Disordered" evidence="9">
    <location>
        <begin position="1057"/>
        <end position="1105"/>
    </location>
</feature>
<evidence type="ECO:0000259" key="10">
    <source>
        <dbReference type="PROSITE" id="PS51192"/>
    </source>
</evidence>
<dbReference type="InterPro" id="IPR001650">
    <property type="entry name" value="Helicase_C-like"/>
</dbReference>
<dbReference type="InterPro" id="IPR056026">
    <property type="entry name" value="DUF7607"/>
</dbReference>
<dbReference type="InterPro" id="IPR014001">
    <property type="entry name" value="Helicase_ATP-bd"/>
</dbReference>
<feature type="compositionally biased region" description="Polar residues" evidence="9">
    <location>
        <begin position="2027"/>
        <end position="2063"/>
    </location>
</feature>
<dbReference type="GO" id="GO:0005524">
    <property type="term" value="F:ATP binding"/>
    <property type="evidence" value="ECO:0007669"/>
    <property type="project" value="UniProtKB-KW"/>
</dbReference>
<dbReference type="PROSITE" id="PS51192">
    <property type="entry name" value="HELICASE_ATP_BIND_1"/>
    <property type="match status" value="1"/>
</dbReference>
<dbReference type="SMART" id="SM00487">
    <property type="entry name" value="DEXDc"/>
    <property type="match status" value="1"/>
</dbReference>
<feature type="compositionally biased region" description="Basic and acidic residues" evidence="9">
    <location>
        <begin position="1093"/>
        <end position="1105"/>
    </location>
</feature>
<accession>A0A9W4CW85</accession>
<keyword evidence="3" id="KW-0547">Nucleotide-binding</keyword>
<feature type="compositionally biased region" description="Basic and acidic residues" evidence="9">
    <location>
        <begin position="2000"/>
        <end position="2017"/>
    </location>
</feature>
<sequence>MTSNREIEDPWDWDVDRVVQELCTTNRTWQPQSLAMPSISDPKSLERILREQEVTGCVILEDIDMNVLKEDFGIKALGRRSFIMSAIAQLRKKSLKYNAQVSQRSSNIVGADLTHSIQRVLNYLPWDSVIWPSAHTTESPRQTKHANNYYGLSPNECVTASCPELTAGSKNIDTTDNCQADDCAEPNPTRHSLATDGQSLPPEIRGIKNNVPALETPESHLKTSNEIGMHNELGASLKKRKRIVPELVSPYVRQESRKDSSVLNKQIEEPKDDNEFFIDSSQDYSKLSIPHTGVQFFDSDGRKRIIPFVQANSNPDNHISNSIEKNLKNSVIVRDSVSEFCGAEKSKKMKSRRQNAYMGRKKMPVDTIFYEETPVGCKLSCSYAETEFYVVSKQTNKGRRLFVHKALKFFLRAQRQYFYADGNHYYIVVPYSEKLVPKFQKQSFTLYRFDLDENVVAQREVDMKPFIKNIRSRNKEFQVNFGLFNQSFLDYVGSGGNWNYNLLEKYKHLEDDDKILPPYGESDEDNEYDEATWKEIEEEFGKRHRPRQRLKKPHISIDEVIQAIDNSVSEIVSIWKAKDVIKRKRKAYRIWTQSRRLQNKHEQIRAAQIDLNHTQEYLTKMRNTILSDVWTSQAQVVRQVGSMKAALFDQEDLKWKIFTLKQKKQPEKIPPSLSMAKSKKLPDKVDDVDGENISVSDNESFDDYDEDDMEDFIVEDDPLTVSEEDLQELNLADTESDYFSPSDNNFLSKTAPTLATKFQSDKYSQGSPHITSDHNPAIQNYLSENKAMSHLKENCEPSHFLTSRQTQPPAVSREHSLRRSLNSFTGHYVDLTSNLSDDATSKKNSENSFPENSPKAPLIDMTLNSSDEDTPKDSQLVSSSMPQNVRARRSKQPSLSAPIPTRCSKRSLKSFEAVSPAPDELPSYDSPELISKYSYHVWRQLGDRNRLLIKFFYQWNSKLLFDTLQIFVTFSAEELWNELNKLIDALSTGLIGSIEERRSKGLTHIIYLFEMFIDCRYHSIRPHLNEKQLKKVQQAGPAHFHSFYQLCTRMTQYLNPHSQESEQAEVHSPTEDDKDETISSTEPSPRAKRKKILHENKEARDMREQNLRRLAQQDERRKKLYASLAKANDDEAIVRSQLIVNDAAAEGQKYIYINDHISKRIKRHQVEGVRFMWNQIVTVADEESMQGCLLAHTMGLGKTMQTITLLVAIAEATCSADPLVSSQIPDCLRKSKTLILCPPSLVNNWMDELLVWVPNNLLGELRKVDSSIKYLQQRLQTIHDWYDEGGVLVIGYEMFRDLINYKNKSISEPENDQVSQWLLEGPNIIIADEAHRMKNTKAAITIAASKFRSKSRIALTGSPLANSVEEYHTMIEWVAPNYLGPIVEFRAKYVVPIQAGNYQNSTSFERRKSLKMLGVLSADLAPKVHRADMSVLKNDLPPKKEFVITVPLTDIQKEAYSIFVRSMMAGKNYATTKSGDVATTTVWHWLAVLSLLCNHPECFRRKLLKRKEEARNEAADSVHGTDNEEGVFDLNAPIWKVGVSQELVDAENKIFDSRTSLDSVQTSNKVLLLCQILDSCKAVGEKALVFSQSIPTLDFLEDTFKRQNRNYARLDGSTNISKRQGQTKDFNNGNTNVFLISTAAGGLGLNLQGANRVIIFDFKFNPIMEEQAIGRAYRIGQKKPTFVYRFIAGGTFEDSVHNKTVFKTQLASRVVDKKNPIAWANKKASEFLFEPKTVPEKDLSEFEGMDPSVLDPLLRIQKIKKQQGVPRTICSIVQTDTFAVDDNEKLTPDEEKEVQSELEKTRLFRANPQAALIQQINEQQQFRQQIYQLGTYPFNEMPHLNFHGEVNLDTQRLVNKLVTVPAALNPCQPNNCKEHINLVSPSEPQLPSKTSISYARMAVGRARSPVAGASTKVSNSEPINLQAVLAKKKSIEDSKSTPKVIEVIEVIEDEPTKKLKSPETEIDIVGEALAERDQLEDLPEASPSEIQISEEPNHKQSKKNSNDWDMTRRYRESRPSHVPDYGPIAISSLTKTTSEPGTSKNPFLQSTSRRQGISTANQNQTQGGHERNHEKRIREEIKTGEHTKGDKPVQADENIRANPVKASHNINVLKRIQIPPQGKINSLPPRPPTVSPRTPQYHRSFAAPNRRNVPPLLAPTGPRELLAPTGPRDFQTRSLSRWEGSRAESQSSYREQGHSHVDRQFYYQPPHN</sequence>
<evidence type="ECO:0000256" key="9">
    <source>
        <dbReference type="SAM" id="MobiDB-lite"/>
    </source>
</evidence>
<dbReference type="PANTHER" id="PTHR45797:SF1">
    <property type="entry name" value="HELICASE ARIP4"/>
    <property type="match status" value="1"/>
</dbReference>
<keyword evidence="5" id="KW-0347">Helicase</keyword>
<feature type="compositionally biased region" description="Polar residues" evidence="9">
    <location>
        <begin position="873"/>
        <end position="883"/>
    </location>
</feature>
<evidence type="ECO:0000256" key="7">
    <source>
        <dbReference type="ARBA" id="ARBA00023125"/>
    </source>
</evidence>
<dbReference type="SMART" id="SM00490">
    <property type="entry name" value="HELICc"/>
    <property type="match status" value="1"/>
</dbReference>
<dbReference type="CDD" id="cd18793">
    <property type="entry name" value="SF2_C_SNF"/>
    <property type="match status" value="1"/>
</dbReference>
<feature type="region of interest" description="Disordered" evidence="9">
    <location>
        <begin position="2114"/>
        <end position="2208"/>
    </location>
</feature>
<dbReference type="PANTHER" id="PTHR45797">
    <property type="entry name" value="RAD54-LIKE"/>
    <property type="match status" value="1"/>
</dbReference>
<feature type="region of interest" description="Disordered" evidence="9">
    <location>
        <begin position="668"/>
        <end position="701"/>
    </location>
</feature>
<dbReference type="GO" id="GO:0004386">
    <property type="term" value="F:helicase activity"/>
    <property type="evidence" value="ECO:0007669"/>
    <property type="project" value="UniProtKB-KW"/>
</dbReference>
<evidence type="ECO:0000256" key="1">
    <source>
        <dbReference type="ARBA" id="ARBA00004123"/>
    </source>
</evidence>
<dbReference type="PROSITE" id="PS51194">
    <property type="entry name" value="HELICASE_CTER"/>
    <property type="match status" value="1"/>
</dbReference>
<dbReference type="CDD" id="cd18007">
    <property type="entry name" value="DEXHc_ATRX-like"/>
    <property type="match status" value="1"/>
</dbReference>
<comment type="similarity">
    <text evidence="2">Belongs to the SNF2/RAD54 helicase family.</text>
</comment>
<dbReference type="EMBL" id="CAJHIT010000002">
    <property type="protein sequence ID" value="CAD6499738.1"/>
    <property type="molecule type" value="Genomic_DNA"/>
</dbReference>
<keyword evidence="8" id="KW-0539">Nucleus</keyword>
<dbReference type="Pfam" id="PF00176">
    <property type="entry name" value="SNF2-rel_dom"/>
    <property type="match status" value="1"/>
</dbReference>
<feature type="domain" description="Helicase C-terminal" evidence="11">
    <location>
        <begin position="1568"/>
        <end position="1717"/>
    </location>
</feature>
<dbReference type="Pfam" id="PF07647">
    <property type="entry name" value="SAM_2"/>
    <property type="match status" value="1"/>
</dbReference>
<feature type="domain" description="Helicase ATP-binding" evidence="10">
    <location>
        <begin position="1179"/>
        <end position="1377"/>
    </location>
</feature>
<dbReference type="GO" id="GO:0003677">
    <property type="term" value="F:DNA binding"/>
    <property type="evidence" value="ECO:0007669"/>
    <property type="project" value="UniProtKB-KW"/>
</dbReference>
<comment type="caution">
    <text evidence="12">The sequence shown here is derived from an EMBL/GenBank/DDBJ whole genome shotgun (WGS) entry which is preliminary data.</text>
</comment>
<name>A0A9W4CW85_BLUGR</name>
<keyword evidence="6" id="KW-0067">ATP-binding</keyword>
<protein>
    <submittedName>
        <fullName evidence="12">BgTH12-03846</fullName>
    </submittedName>
</protein>
<reference evidence="12" key="1">
    <citation type="submission" date="2020-10" db="EMBL/GenBank/DDBJ databases">
        <authorList>
            <person name="Muller C M."/>
        </authorList>
    </citation>
    <scope>NUCLEOTIDE SEQUENCE</scope>
    <source>
        <strain evidence="12">THUN-12</strain>
    </source>
</reference>
<dbReference type="InterPro" id="IPR044574">
    <property type="entry name" value="ARIP4-like"/>
</dbReference>
<gene>
    <name evidence="12" type="ORF">BGTH12_LOCUS1096</name>
</gene>
<dbReference type="InterPro" id="IPR001660">
    <property type="entry name" value="SAM"/>
</dbReference>
<dbReference type="Proteomes" id="UP000683417">
    <property type="component" value="Unassembled WGS sequence"/>
</dbReference>
<evidence type="ECO:0000256" key="2">
    <source>
        <dbReference type="ARBA" id="ARBA00007025"/>
    </source>
</evidence>
<evidence type="ECO:0000256" key="8">
    <source>
        <dbReference type="ARBA" id="ARBA00023242"/>
    </source>
</evidence>
<comment type="subcellular location">
    <subcellularLocation>
        <location evidence="1">Nucleus</location>
    </subcellularLocation>
</comment>
<evidence type="ECO:0000259" key="11">
    <source>
        <dbReference type="PROSITE" id="PS51194"/>
    </source>
</evidence>
<dbReference type="InterPro" id="IPR049730">
    <property type="entry name" value="SNF2/RAD54-like_C"/>
</dbReference>
<dbReference type="GO" id="GO:0005634">
    <property type="term" value="C:nucleus"/>
    <property type="evidence" value="ECO:0007669"/>
    <property type="project" value="UniProtKB-SubCell"/>
</dbReference>
<dbReference type="InterPro" id="IPR000330">
    <property type="entry name" value="SNF2_N"/>
</dbReference>
<dbReference type="GO" id="GO:0016887">
    <property type="term" value="F:ATP hydrolysis activity"/>
    <property type="evidence" value="ECO:0007669"/>
    <property type="project" value="InterPro"/>
</dbReference>
<evidence type="ECO:0000256" key="3">
    <source>
        <dbReference type="ARBA" id="ARBA00022741"/>
    </source>
</evidence>
<keyword evidence="7" id="KW-0238">DNA-binding</keyword>
<keyword evidence="4" id="KW-0378">Hydrolase</keyword>
<dbReference type="Pfam" id="PF24580">
    <property type="entry name" value="DUF7607"/>
    <property type="match status" value="1"/>
</dbReference>
<evidence type="ECO:0000313" key="13">
    <source>
        <dbReference type="Proteomes" id="UP000683417"/>
    </source>
</evidence>
<evidence type="ECO:0000256" key="5">
    <source>
        <dbReference type="ARBA" id="ARBA00022806"/>
    </source>
</evidence>